<feature type="compositionally biased region" description="Basic and acidic residues" evidence="1">
    <location>
        <begin position="43"/>
        <end position="60"/>
    </location>
</feature>
<evidence type="ECO:0000313" key="2">
    <source>
        <dbReference type="EMBL" id="HEN15585.1"/>
    </source>
</evidence>
<accession>A0A7C2JZC6</accession>
<evidence type="ECO:0000256" key="1">
    <source>
        <dbReference type="SAM" id="MobiDB-lite"/>
    </source>
</evidence>
<dbReference type="AlphaFoldDB" id="A0A7C2JZC6"/>
<reference evidence="2" key="1">
    <citation type="journal article" date="2020" name="mSystems">
        <title>Genome- and Community-Level Interaction Insights into Carbon Utilization and Element Cycling Functions of Hydrothermarchaeota in Hydrothermal Sediment.</title>
        <authorList>
            <person name="Zhou Z."/>
            <person name="Liu Y."/>
            <person name="Xu W."/>
            <person name="Pan J."/>
            <person name="Luo Z.H."/>
            <person name="Li M."/>
        </authorList>
    </citation>
    <scope>NUCLEOTIDE SEQUENCE [LARGE SCALE GENOMIC DNA]</scope>
    <source>
        <strain evidence="2">SpSt-339</strain>
    </source>
</reference>
<name>A0A7C2JZC6_9PLAN</name>
<gene>
    <name evidence="2" type="ORF">ENQ76_08970</name>
</gene>
<dbReference type="EMBL" id="DSOK01000255">
    <property type="protein sequence ID" value="HEN15585.1"/>
    <property type="molecule type" value="Genomic_DNA"/>
</dbReference>
<sequence>MAAALPLSKIADAELREFAATETASGQTQSVIVEAVTTVSPREPARLSAPREPRKSKPSEKSGTAAAANRQNLDELEQAVRDLKLRRKPVRLESAQALVADVTPQQLRALAELPMVQIIRPNRRHHASGRPRSVSK</sequence>
<feature type="region of interest" description="Disordered" evidence="1">
    <location>
        <begin position="36"/>
        <end position="74"/>
    </location>
</feature>
<protein>
    <submittedName>
        <fullName evidence="2">Uncharacterized protein</fullName>
    </submittedName>
</protein>
<comment type="caution">
    <text evidence="2">The sequence shown here is derived from an EMBL/GenBank/DDBJ whole genome shotgun (WGS) entry which is preliminary data.</text>
</comment>
<proteinExistence type="predicted"/>
<organism evidence="2">
    <name type="scientific">Schlesneria paludicola</name>
    <dbReference type="NCBI Taxonomy" id="360056"/>
    <lineage>
        <taxon>Bacteria</taxon>
        <taxon>Pseudomonadati</taxon>
        <taxon>Planctomycetota</taxon>
        <taxon>Planctomycetia</taxon>
        <taxon>Planctomycetales</taxon>
        <taxon>Planctomycetaceae</taxon>
        <taxon>Schlesneria</taxon>
    </lineage>
</organism>